<keyword evidence="2" id="KW-0347">Helicase</keyword>
<dbReference type="PANTHER" id="PTHR44533:SF4">
    <property type="entry name" value="DEAD_H RNA HELICASE, PUTATIVE-RELATED"/>
    <property type="match status" value="1"/>
</dbReference>
<keyword evidence="2" id="KW-0067">ATP-binding</keyword>
<proteinExistence type="predicted"/>
<dbReference type="GO" id="GO:0016787">
    <property type="term" value="F:hydrolase activity"/>
    <property type="evidence" value="ECO:0007669"/>
    <property type="project" value="UniProtKB-KW"/>
</dbReference>
<evidence type="ECO:0000313" key="4">
    <source>
        <dbReference type="EMBL" id="RSL81627.1"/>
    </source>
</evidence>
<evidence type="ECO:0000313" key="5">
    <source>
        <dbReference type="Proteomes" id="UP000287144"/>
    </source>
</evidence>
<keyword evidence="1" id="KW-0378">Hydrolase</keyword>
<dbReference type="InterPro" id="IPR055124">
    <property type="entry name" value="PIN-like_DDX60"/>
</dbReference>
<dbReference type="Pfam" id="PF23002">
    <property type="entry name" value="PIN-like_DDX60"/>
    <property type="match status" value="1"/>
</dbReference>
<name>A0A428RVT2_9HYPO</name>
<comment type="caution">
    <text evidence="4">The sequence shown here is derived from an EMBL/GenBank/DDBJ whole genome shotgun (WGS) entry which is preliminary data.</text>
</comment>
<dbReference type="STRING" id="1325735.A0A428RVT2"/>
<dbReference type="PANTHER" id="PTHR44533">
    <property type="entry name" value="DEAD/H RNA HELICASE, PUTATIVE-RELATED"/>
    <property type="match status" value="1"/>
</dbReference>
<keyword evidence="2" id="KW-0547">Nucleotide-binding</keyword>
<accession>A0A428RVT2</accession>
<feature type="domain" description="ATP-dependent RNA helicase DDX60 PIN-like" evidence="3">
    <location>
        <begin position="24"/>
        <end position="182"/>
    </location>
</feature>
<dbReference type="GO" id="GO:0005737">
    <property type="term" value="C:cytoplasm"/>
    <property type="evidence" value="ECO:0007669"/>
    <property type="project" value="TreeGrafter"/>
</dbReference>
<protein>
    <recommendedName>
        <fullName evidence="3">ATP-dependent RNA helicase DDX60 PIN-like domain-containing protein</fullName>
    </recommendedName>
</protein>
<sequence>MEPGKKLPEETLLEWYADQHPPIVDIVGDFAGQELFAIQGEALMRYCLVEAKVDFDGGFQLLHAIHAVEKILSGLKKRDCNFDVIFFQDMEDICVPNGVTGSNHASKYLLARRIIIQHLNRSDIDFKVLELGSFESGECKNYLASNAIHFMLCDEGRGDSREQTIRLRHLIWKILYSGRDVAVINSIIWESSKVFMPLLGGSKGNILNLRIDRPARNSKQPSDLSLAALEEISQHQLQGIRVVVKPDAIAKSEFLSSCGDLAKLCNDIAYMVFYSYTLVRLEALFAADGSKGEAPRQVSQHN</sequence>
<keyword evidence="5" id="KW-1185">Reference proteome</keyword>
<dbReference type="AlphaFoldDB" id="A0A428RVT2"/>
<dbReference type="Proteomes" id="UP000287144">
    <property type="component" value="Unassembled WGS sequence"/>
</dbReference>
<gene>
    <name evidence="4" type="ORF">CEP52_017152</name>
</gene>
<evidence type="ECO:0000256" key="1">
    <source>
        <dbReference type="ARBA" id="ARBA00022801"/>
    </source>
</evidence>
<reference evidence="4 5" key="1">
    <citation type="submission" date="2017-06" db="EMBL/GenBank/DDBJ databases">
        <title>Comparative genomic analysis of Ambrosia Fusariam Clade fungi.</title>
        <authorList>
            <person name="Stajich J.E."/>
            <person name="Carrillo J."/>
            <person name="Kijimoto T."/>
            <person name="Eskalen A."/>
            <person name="O'Donnell K."/>
            <person name="Kasson M."/>
        </authorList>
    </citation>
    <scope>NUCLEOTIDE SEQUENCE [LARGE SCALE GENOMIC DNA]</scope>
    <source>
        <strain evidence="4 5">NRRL62579</strain>
    </source>
</reference>
<evidence type="ECO:0000256" key="2">
    <source>
        <dbReference type="ARBA" id="ARBA00022806"/>
    </source>
</evidence>
<dbReference type="EMBL" id="NKCK01000456">
    <property type="protein sequence ID" value="RSL81627.1"/>
    <property type="molecule type" value="Genomic_DNA"/>
</dbReference>
<dbReference type="GO" id="GO:0004386">
    <property type="term" value="F:helicase activity"/>
    <property type="evidence" value="ECO:0007669"/>
    <property type="project" value="UniProtKB-KW"/>
</dbReference>
<dbReference type="InterPro" id="IPR052431">
    <property type="entry name" value="SKI2_subfamily_helicases"/>
</dbReference>
<evidence type="ECO:0000259" key="3">
    <source>
        <dbReference type="Pfam" id="PF23002"/>
    </source>
</evidence>
<organism evidence="4 5">
    <name type="scientific">Fusarium oligoseptatum</name>
    <dbReference type="NCBI Taxonomy" id="2604345"/>
    <lineage>
        <taxon>Eukaryota</taxon>
        <taxon>Fungi</taxon>
        <taxon>Dikarya</taxon>
        <taxon>Ascomycota</taxon>
        <taxon>Pezizomycotina</taxon>
        <taxon>Sordariomycetes</taxon>
        <taxon>Hypocreomycetidae</taxon>
        <taxon>Hypocreales</taxon>
        <taxon>Nectriaceae</taxon>
        <taxon>Fusarium</taxon>
        <taxon>Fusarium solani species complex</taxon>
    </lineage>
</organism>